<feature type="chain" id="PRO_5037112929" evidence="8">
    <location>
        <begin position="27"/>
        <end position="510"/>
    </location>
</feature>
<evidence type="ECO:0000256" key="7">
    <source>
        <dbReference type="ARBA" id="ARBA00023237"/>
    </source>
</evidence>
<evidence type="ECO:0000256" key="3">
    <source>
        <dbReference type="ARBA" id="ARBA00022452"/>
    </source>
</evidence>
<keyword evidence="3" id="KW-1134">Transmembrane beta strand</keyword>
<name>A0A918P308_9NEIS</name>
<sequence>MKLKHLSLSVMMMGAASVTVSTQAVASGYHFGSQSVSSQGTAFANGAEAADSSTIFYNPAGLSRLDGTQFSGGVTLVIPDSKYTEEGSTRNSGAATGGNNGGSFAPGLVAAPSLYLSHRINDKITVGLGVFVPFGAKLDYDKTWAGRYALQNIKLETFNLNPSVSFKLDDHHAFGFGVSAQHMKAKLAKGVDVASGISNAVKYTAAGQALATSKISAGVVQAVGGQAAYQTLVTAAAGGNTTAATTLANAKTAVTAALGKSLAALPDGQARMDADDWGFGFNLGYMYTLDENTRFGIAYRSNIQHKLKGNAIWDYTGVTDPAILAALRASHDNSAASVDVNTPESVAVNAFHQLTPTIALMGDVTWTAHSRMKSIDIKFPGTHEGDLVIKQEWKDTVKVSVGANYQYSDAVLLRAGLAYDQSPVKNDSLRHPALPDSDRYVVSLGANYKFNKQSSVDFAYSYMFFKKAKVNFTDTCRIGADNTCTGNGETTIGNYKTNLQMVGLQYNYSF</sequence>
<gene>
    <name evidence="9" type="ORF">GCM10011289_20880</name>
</gene>
<dbReference type="EMBL" id="BMYX01000011">
    <property type="protein sequence ID" value="GGY17313.1"/>
    <property type="molecule type" value="Genomic_DNA"/>
</dbReference>
<evidence type="ECO:0000256" key="1">
    <source>
        <dbReference type="ARBA" id="ARBA00004571"/>
    </source>
</evidence>
<keyword evidence="7" id="KW-0998">Cell outer membrane</keyword>
<evidence type="ECO:0000256" key="5">
    <source>
        <dbReference type="ARBA" id="ARBA00022729"/>
    </source>
</evidence>
<dbReference type="GO" id="GO:0015483">
    <property type="term" value="F:long-chain fatty acid transporting porin activity"/>
    <property type="evidence" value="ECO:0007669"/>
    <property type="project" value="TreeGrafter"/>
</dbReference>
<evidence type="ECO:0000256" key="2">
    <source>
        <dbReference type="ARBA" id="ARBA00008163"/>
    </source>
</evidence>
<dbReference type="Pfam" id="PF03349">
    <property type="entry name" value="Toluene_X"/>
    <property type="match status" value="1"/>
</dbReference>
<comment type="similarity">
    <text evidence="2">Belongs to the OmpP1/FadL family.</text>
</comment>
<dbReference type="InterPro" id="IPR005017">
    <property type="entry name" value="OMPP1/FadL/TodX"/>
</dbReference>
<evidence type="ECO:0000256" key="6">
    <source>
        <dbReference type="ARBA" id="ARBA00023136"/>
    </source>
</evidence>
<dbReference type="PANTHER" id="PTHR35093">
    <property type="entry name" value="OUTER MEMBRANE PROTEIN NMB0088-RELATED"/>
    <property type="match status" value="1"/>
</dbReference>
<evidence type="ECO:0000256" key="8">
    <source>
        <dbReference type="SAM" id="SignalP"/>
    </source>
</evidence>
<dbReference type="RefSeq" id="WP_189534042.1">
    <property type="nucleotide sequence ID" value="NZ_BMYX01000011.1"/>
</dbReference>
<keyword evidence="4" id="KW-0812">Transmembrane</keyword>
<dbReference type="SUPFAM" id="SSF56935">
    <property type="entry name" value="Porins"/>
    <property type="match status" value="1"/>
</dbReference>
<dbReference type="PANTHER" id="PTHR35093:SF8">
    <property type="entry name" value="OUTER MEMBRANE PROTEIN NMB0088-RELATED"/>
    <property type="match status" value="1"/>
</dbReference>
<dbReference type="Proteomes" id="UP000645257">
    <property type="component" value="Unassembled WGS sequence"/>
</dbReference>
<comment type="subcellular location">
    <subcellularLocation>
        <location evidence="1">Cell outer membrane</location>
        <topology evidence="1">Multi-pass membrane protein</topology>
    </subcellularLocation>
</comment>
<dbReference type="Gene3D" id="2.40.160.60">
    <property type="entry name" value="Outer membrane protein transport protein (OMPP1/FadL/TodX)"/>
    <property type="match status" value="1"/>
</dbReference>
<protein>
    <submittedName>
        <fullName evidence="9">Outer membrane protein</fullName>
    </submittedName>
</protein>
<reference evidence="9" key="1">
    <citation type="journal article" date="2014" name="Int. J. Syst. Evol. Microbiol.">
        <title>Complete genome sequence of Corynebacterium casei LMG S-19264T (=DSM 44701T), isolated from a smear-ripened cheese.</title>
        <authorList>
            <consortium name="US DOE Joint Genome Institute (JGI-PGF)"/>
            <person name="Walter F."/>
            <person name="Albersmeier A."/>
            <person name="Kalinowski J."/>
            <person name="Ruckert C."/>
        </authorList>
    </citation>
    <scope>NUCLEOTIDE SEQUENCE</scope>
    <source>
        <strain evidence="9">KCTC 32182</strain>
    </source>
</reference>
<dbReference type="GO" id="GO:0009279">
    <property type="term" value="C:cell outer membrane"/>
    <property type="evidence" value="ECO:0007669"/>
    <property type="project" value="UniProtKB-SubCell"/>
</dbReference>
<keyword evidence="10" id="KW-1185">Reference proteome</keyword>
<evidence type="ECO:0000313" key="9">
    <source>
        <dbReference type="EMBL" id="GGY17313.1"/>
    </source>
</evidence>
<organism evidence="9 10">
    <name type="scientific">Paludibacterium paludis</name>
    <dbReference type="NCBI Taxonomy" id="1225769"/>
    <lineage>
        <taxon>Bacteria</taxon>
        <taxon>Pseudomonadati</taxon>
        <taxon>Pseudomonadota</taxon>
        <taxon>Betaproteobacteria</taxon>
        <taxon>Neisseriales</taxon>
        <taxon>Chromobacteriaceae</taxon>
        <taxon>Paludibacterium</taxon>
    </lineage>
</organism>
<dbReference type="AlphaFoldDB" id="A0A918P308"/>
<evidence type="ECO:0000313" key="10">
    <source>
        <dbReference type="Proteomes" id="UP000645257"/>
    </source>
</evidence>
<evidence type="ECO:0000256" key="4">
    <source>
        <dbReference type="ARBA" id="ARBA00022692"/>
    </source>
</evidence>
<comment type="caution">
    <text evidence="9">The sequence shown here is derived from an EMBL/GenBank/DDBJ whole genome shotgun (WGS) entry which is preliminary data.</text>
</comment>
<reference evidence="9" key="2">
    <citation type="submission" date="2020-09" db="EMBL/GenBank/DDBJ databases">
        <authorList>
            <person name="Sun Q."/>
            <person name="Kim S."/>
        </authorList>
    </citation>
    <scope>NUCLEOTIDE SEQUENCE</scope>
    <source>
        <strain evidence="9">KCTC 32182</strain>
    </source>
</reference>
<keyword evidence="5 8" id="KW-0732">Signal</keyword>
<keyword evidence="6" id="KW-0472">Membrane</keyword>
<accession>A0A918P308</accession>
<proteinExistence type="inferred from homology"/>
<feature type="signal peptide" evidence="8">
    <location>
        <begin position="1"/>
        <end position="26"/>
    </location>
</feature>